<evidence type="ECO:0000259" key="1">
    <source>
        <dbReference type="SMART" id="SM00731"/>
    </source>
</evidence>
<dbReference type="Pfam" id="PF10263">
    <property type="entry name" value="SprT-like"/>
    <property type="match status" value="1"/>
</dbReference>
<accession>A0A0F9V637</accession>
<dbReference type="NCBIfam" id="NF003421">
    <property type="entry name" value="PRK04860.1"/>
    <property type="match status" value="1"/>
</dbReference>
<organism evidence="2">
    <name type="scientific">marine sediment metagenome</name>
    <dbReference type="NCBI Taxonomy" id="412755"/>
    <lineage>
        <taxon>unclassified sequences</taxon>
        <taxon>metagenomes</taxon>
        <taxon>ecological metagenomes</taxon>
    </lineage>
</organism>
<feature type="domain" description="SprT-like" evidence="1">
    <location>
        <begin position="6"/>
        <end position="156"/>
    </location>
</feature>
<dbReference type="PANTHER" id="PTHR38773:SF1">
    <property type="entry name" value="PROTEIN SPRT"/>
    <property type="match status" value="1"/>
</dbReference>
<dbReference type="InterPro" id="IPR006640">
    <property type="entry name" value="SprT-like_domain"/>
</dbReference>
<dbReference type="EMBL" id="LAZR01000046">
    <property type="protein sequence ID" value="KKN99444.1"/>
    <property type="molecule type" value="Genomic_DNA"/>
</dbReference>
<protein>
    <recommendedName>
        <fullName evidence="1">SprT-like domain-containing protein</fullName>
    </recommendedName>
</protein>
<name>A0A0F9V637_9ZZZZ</name>
<gene>
    <name evidence="2" type="ORF">LCGC14_0135350</name>
</gene>
<proteinExistence type="predicted"/>
<sequence length="164" mass="19366">MDRILARLEGCYQLAEQHFSRDFSRPDIELDLRGQRAGVAYLNQNLLRFNGQMYRDNSEDFLLQTVPHEVAHLIAHQVYGSRIRPHGPEWQAVMTQLFRLPANRCHNYAVSKRRGTRYLYRCACPEHMPFTPQRHAWVRKGRQYQCRRCGDLLHFTGRQQALAV</sequence>
<comment type="caution">
    <text evidence="2">The sequence shown here is derived from an EMBL/GenBank/DDBJ whole genome shotgun (WGS) entry which is preliminary data.</text>
</comment>
<evidence type="ECO:0000313" key="2">
    <source>
        <dbReference type="EMBL" id="KKN99444.1"/>
    </source>
</evidence>
<dbReference type="PANTHER" id="PTHR38773">
    <property type="entry name" value="PROTEIN SPRT"/>
    <property type="match status" value="1"/>
</dbReference>
<dbReference type="AlphaFoldDB" id="A0A0F9V637"/>
<dbReference type="GO" id="GO:0006950">
    <property type="term" value="P:response to stress"/>
    <property type="evidence" value="ECO:0007669"/>
    <property type="project" value="UniProtKB-ARBA"/>
</dbReference>
<dbReference type="SMART" id="SM00731">
    <property type="entry name" value="SprT"/>
    <property type="match status" value="1"/>
</dbReference>
<reference evidence="2" key="1">
    <citation type="journal article" date="2015" name="Nature">
        <title>Complex archaea that bridge the gap between prokaryotes and eukaryotes.</title>
        <authorList>
            <person name="Spang A."/>
            <person name="Saw J.H."/>
            <person name="Jorgensen S.L."/>
            <person name="Zaremba-Niedzwiedzka K."/>
            <person name="Martijn J."/>
            <person name="Lind A.E."/>
            <person name="van Eijk R."/>
            <person name="Schleper C."/>
            <person name="Guy L."/>
            <person name="Ettema T.J."/>
        </authorList>
    </citation>
    <scope>NUCLEOTIDE SEQUENCE</scope>
</reference>